<evidence type="ECO:0000313" key="4">
    <source>
        <dbReference type="EMBL" id="AKH44198.1"/>
    </source>
</evidence>
<dbReference type="Pfam" id="PF00440">
    <property type="entry name" value="TetR_N"/>
    <property type="match status" value="1"/>
</dbReference>
<name>A0A0F7KV19_9SPHN</name>
<dbReference type="InterPro" id="IPR001647">
    <property type="entry name" value="HTH_TetR"/>
</dbReference>
<dbReference type="EMBL" id="CP011452">
    <property type="protein sequence ID" value="AKH44198.1"/>
    <property type="molecule type" value="Genomic_DNA"/>
</dbReference>
<sequence>MVKSRLMDVAVAHFGRRGFEGASTRDIATAADTAMSSITYHFGGKEGLYLACADHIAAQIRERQTEAFALFLDAMSLTPDEAIERVLLVGDSMAVMMLDPASADWARIVVREQQDPTEAFDRLWRGVMEDLMLGVQALLSRICPNHSRIELRALAILLFGQVMVMRSARASVCKALEVEELGQEQAARLRDRLRRNILAILNAEKTR</sequence>
<dbReference type="SUPFAM" id="SSF46689">
    <property type="entry name" value="Homeodomain-like"/>
    <property type="match status" value="1"/>
</dbReference>
<dbReference type="AlphaFoldDB" id="A0A0F7KV19"/>
<dbReference type="RefSeq" id="WP_046904578.1">
    <property type="nucleotide sequence ID" value="NZ_CP011452.2"/>
</dbReference>
<dbReference type="PANTHER" id="PTHR30055">
    <property type="entry name" value="HTH-TYPE TRANSCRIPTIONAL REGULATOR RUTR"/>
    <property type="match status" value="1"/>
</dbReference>
<dbReference type="STRING" id="1267766.WYH_03179"/>
<accession>A0A0F7KV19</accession>
<dbReference type="Gene3D" id="1.10.357.10">
    <property type="entry name" value="Tetracycline Repressor, domain 2"/>
    <property type="match status" value="1"/>
</dbReference>
<dbReference type="InterPro" id="IPR050109">
    <property type="entry name" value="HTH-type_TetR-like_transc_reg"/>
</dbReference>
<dbReference type="PROSITE" id="PS50977">
    <property type="entry name" value="HTH_TETR_2"/>
    <property type="match status" value="1"/>
</dbReference>
<dbReference type="GO" id="GO:0000976">
    <property type="term" value="F:transcription cis-regulatory region binding"/>
    <property type="evidence" value="ECO:0007669"/>
    <property type="project" value="TreeGrafter"/>
</dbReference>
<gene>
    <name evidence="4" type="primary">yttP</name>
    <name evidence="4" type="ORF">WYH_03179</name>
</gene>
<proteinExistence type="predicted"/>
<keyword evidence="1" id="KW-0805">Transcription regulation</keyword>
<dbReference type="Pfam" id="PF09209">
    <property type="entry name" value="CecR_C"/>
    <property type="match status" value="1"/>
</dbReference>
<protein>
    <submittedName>
        <fullName evidence="4">HTH-type transcriptional regulator YttP</fullName>
    </submittedName>
</protein>
<reference evidence="4" key="1">
    <citation type="submission" date="2015-05" db="EMBL/GenBank/DDBJ databases">
        <title>The complete genome of Altererythrobacter atlanticus strain 26DY36.</title>
        <authorList>
            <person name="Wu Y.-H."/>
            <person name="Cheng H."/>
            <person name="Wu X.-W."/>
        </authorList>
    </citation>
    <scope>NUCLEOTIDE SEQUENCE [LARGE SCALE GENOMIC DNA]</scope>
    <source>
        <strain evidence="4">26DY36</strain>
    </source>
</reference>
<dbReference type="Proteomes" id="UP000034392">
    <property type="component" value="Chromosome"/>
</dbReference>
<dbReference type="InterPro" id="IPR015292">
    <property type="entry name" value="Tscrpt_reg_YbiH_C"/>
</dbReference>
<evidence type="ECO:0000256" key="3">
    <source>
        <dbReference type="ARBA" id="ARBA00023163"/>
    </source>
</evidence>
<evidence type="ECO:0000313" key="5">
    <source>
        <dbReference type="Proteomes" id="UP000034392"/>
    </source>
</evidence>
<dbReference type="InterPro" id="IPR009057">
    <property type="entry name" value="Homeodomain-like_sf"/>
</dbReference>
<keyword evidence="2" id="KW-0238">DNA-binding</keyword>
<dbReference type="OrthoDB" id="2356263at2"/>
<dbReference type="PANTHER" id="PTHR30055:SF234">
    <property type="entry name" value="HTH-TYPE TRANSCRIPTIONAL REGULATOR BETI"/>
    <property type="match status" value="1"/>
</dbReference>
<dbReference type="KEGG" id="aay:WYH_03179"/>
<keyword evidence="5" id="KW-1185">Reference proteome</keyword>
<keyword evidence="3" id="KW-0804">Transcription</keyword>
<dbReference type="Gene3D" id="1.10.10.60">
    <property type="entry name" value="Homeodomain-like"/>
    <property type="match status" value="1"/>
</dbReference>
<evidence type="ECO:0000256" key="1">
    <source>
        <dbReference type="ARBA" id="ARBA00023015"/>
    </source>
</evidence>
<evidence type="ECO:0000256" key="2">
    <source>
        <dbReference type="ARBA" id="ARBA00023125"/>
    </source>
</evidence>
<dbReference type="SUPFAM" id="SSF48498">
    <property type="entry name" value="Tetracyclin repressor-like, C-terminal domain"/>
    <property type="match status" value="1"/>
</dbReference>
<dbReference type="GO" id="GO:0003700">
    <property type="term" value="F:DNA-binding transcription factor activity"/>
    <property type="evidence" value="ECO:0007669"/>
    <property type="project" value="TreeGrafter"/>
</dbReference>
<organism evidence="4 5">
    <name type="scientific">Croceibacterium atlanticum</name>
    <dbReference type="NCBI Taxonomy" id="1267766"/>
    <lineage>
        <taxon>Bacteria</taxon>
        <taxon>Pseudomonadati</taxon>
        <taxon>Pseudomonadota</taxon>
        <taxon>Alphaproteobacteria</taxon>
        <taxon>Sphingomonadales</taxon>
        <taxon>Erythrobacteraceae</taxon>
        <taxon>Croceibacterium</taxon>
    </lineage>
</organism>
<dbReference type="PATRIC" id="fig|1267766.3.peg.3224"/>
<dbReference type="InterPro" id="IPR036271">
    <property type="entry name" value="Tet_transcr_reg_TetR-rel_C_sf"/>
</dbReference>